<gene>
    <name evidence="8" type="ORF">PVL29_006107</name>
</gene>
<dbReference type="InterPro" id="IPR005123">
    <property type="entry name" value="Oxoglu/Fe-dep_dioxygenase_dom"/>
</dbReference>
<dbReference type="Pfam" id="PF14226">
    <property type="entry name" value="DIOX_N"/>
    <property type="match status" value="1"/>
</dbReference>
<evidence type="ECO:0000313" key="9">
    <source>
        <dbReference type="Proteomes" id="UP001168098"/>
    </source>
</evidence>
<evidence type="ECO:0000256" key="4">
    <source>
        <dbReference type="ARBA" id="ARBA00023002"/>
    </source>
</evidence>
<organism evidence="8 9">
    <name type="scientific">Vitis rotundifolia</name>
    <name type="common">Muscadine grape</name>
    <dbReference type="NCBI Taxonomy" id="103349"/>
    <lineage>
        <taxon>Eukaryota</taxon>
        <taxon>Viridiplantae</taxon>
        <taxon>Streptophyta</taxon>
        <taxon>Embryophyta</taxon>
        <taxon>Tracheophyta</taxon>
        <taxon>Spermatophyta</taxon>
        <taxon>Magnoliopsida</taxon>
        <taxon>eudicotyledons</taxon>
        <taxon>Gunneridae</taxon>
        <taxon>Pentapetalae</taxon>
        <taxon>rosids</taxon>
        <taxon>Vitales</taxon>
        <taxon>Vitaceae</taxon>
        <taxon>Viteae</taxon>
        <taxon>Vitis</taxon>
    </lineage>
</organism>
<dbReference type="SUPFAM" id="SSF51197">
    <property type="entry name" value="Clavaminate synthase-like"/>
    <property type="match status" value="1"/>
</dbReference>
<dbReference type="Gene3D" id="2.60.120.330">
    <property type="entry name" value="B-lactam Antibiotic, Isopenicillin N Synthase, Chain"/>
    <property type="match status" value="1"/>
</dbReference>
<dbReference type="InterPro" id="IPR026992">
    <property type="entry name" value="DIOX_N"/>
</dbReference>
<dbReference type="PANTHER" id="PTHR10209:SF884">
    <property type="entry name" value="1-AMINOCYCLOPROPANE-1-CARBOXYLATE OXIDASE HOMOLOG 1-LIKE"/>
    <property type="match status" value="1"/>
</dbReference>
<evidence type="ECO:0000256" key="1">
    <source>
        <dbReference type="ARBA" id="ARBA00001962"/>
    </source>
</evidence>
<dbReference type="GO" id="GO:0051213">
    <property type="term" value="F:dioxygenase activity"/>
    <property type="evidence" value="ECO:0007669"/>
    <property type="project" value="UniProtKB-ARBA"/>
</dbReference>
<comment type="similarity">
    <text evidence="2 6">Belongs to the iron/ascorbate-dependent oxidoreductase family.</text>
</comment>
<dbReference type="EMBL" id="JARBHA010000005">
    <property type="protein sequence ID" value="KAJ9700638.1"/>
    <property type="molecule type" value="Genomic_DNA"/>
</dbReference>
<comment type="cofactor">
    <cofactor evidence="1">
        <name>Fe cation</name>
        <dbReference type="ChEBI" id="CHEBI:24875"/>
    </cofactor>
</comment>
<dbReference type="PROSITE" id="PS51471">
    <property type="entry name" value="FE2OG_OXY"/>
    <property type="match status" value="1"/>
</dbReference>
<name>A0AA39A461_VITRO</name>
<accession>A0AA39A461</accession>
<dbReference type="InterPro" id="IPR044861">
    <property type="entry name" value="IPNS-like_FE2OG_OXY"/>
</dbReference>
<protein>
    <recommendedName>
        <fullName evidence="7">Fe2OG dioxygenase domain-containing protein</fullName>
    </recommendedName>
</protein>
<evidence type="ECO:0000256" key="6">
    <source>
        <dbReference type="RuleBase" id="RU003682"/>
    </source>
</evidence>
<dbReference type="PANTHER" id="PTHR10209">
    <property type="entry name" value="OXIDOREDUCTASE, 2OG-FE II OXYGENASE FAMILY PROTEIN"/>
    <property type="match status" value="1"/>
</dbReference>
<proteinExistence type="inferred from homology"/>
<evidence type="ECO:0000256" key="2">
    <source>
        <dbReference type="ARBA" id="ARBA00008056"/>
    </source>
</evidence>
<keyword evidence="5 6" id="KW-0408">Iron</keyword>
<comment type="caution">
    <text evidence="8">The sequence shown here is derived from an EMBL/GenBank/DDBJ whole genome shotgun (WGS) entry which is preliminary data.</text>
</comment>
<dbReference type="FunFam" id="2.60.120.330:FF:000005">
    <property type="entry name" value="1-aminocyclopropane-1-carboxylate oxidase homolog 1"/>
    <property type="match status" value="1"/>
</dbReference>
<dbReference type="InterPro" id="IPR027443">
    <property type="entry name" value="IPNS-like_sf"/>
</dbReference>
<dbReference type="Pfam" id="PF03171">
    <property type="entry name" value="2OG-FeII_Oxy"/>
    <property type="match status" value="1"/>
</dbReference>
<keyword evidence="9" id="KW-1185">Reference proteome</keyword>
<dbReference type="GO" id="GO:0046872">
    <property type="term" value="F:metal ion binding"/>
    <property type="evidence" value="ECO:0007669"/>
    <property type="project" value="UniProtKB-KW"/>
</dbReference>
<evidence type="ECO:0000313" key="8">
    <source>
        <dbReference type="EMBL" id="KAJ9700638.1"/>
    </source>
</evidence>
<reference evidence="8 9" key="1">
    <citation type="journal article" date="2023" name="BMC Biotechnol.">
        <title>Vitis rotundifolia cv Carlos genome sequencing.</title>
        <authorList>
            <person name="Huff M."/>
            <person name="Hulse-Kemp A."/>
            <person name="Scheffler B."/>
            <person name="Youngblood R."/>
            <person name="Simpson S."/>
            <person name="Babiker E."/>
            <person name="Staton M."/>
        </authorList>
    </citation>
    <scope>NUCLEOTIDE SEQUENCE [LARGE SCALE GENOMIC DNA]</scope>
    <source>
        <tissue evidence="8">Leaf</tissue>
    </source>
</reference>
<evidence type="ECO:0000259" key="7">
    <source>
        <dbReference type="PROSITE" id="PS51471"/>
    </source>
</evidence>
<sequence length="368" mass="41778">MGVVQEEIESKYDRIIELKAFDDSNLGVKGLVDAGLAKIPRMFIHPQHNLYEKSGPIDSRSNIPIIDLEGVKNDVTLHAKIINEVQKACENWGIFQIVNHGISEGILEEMIEGIRRFHEQDAEVKKEYYTRDFTKKVIFVSNFDLFQASSASWRDTLSIAITPNPPDPIQLPLVCRDIVVEYSKQVKHLGYTLLELLSEALGLEPNHFKNMEFAKQGFFLGQYYPSCPEPELTLGTKHHTDPNFLTIVLQDQVGGLQILHENHWMDVPPIPGALVINTGDVLQLLTNDKLKSVHHRVIAKQAGPRISVACFFRTEFFDTEDNSRCYGPIQELLSEENPPVYQETTAEDYLKHYYSKGSGTSSLLHLKF</sequence>
<keyword evidence="4 6" id="KW-0560">Oxidoreductase</keyword>
<dbReference type="AlphaFoldDB" id="A0AA39A461"/>
<dbReference type="Proteomes" id="UP001168098">
    <property type="component" value="Unassembled WGS sequence"/>
</dbReference>
<feature type="domain" description="Fe2OG dioxygenase" evidence="7">
    <location>
        <begin position="215"/>
        <end position="315"/>
    </location>
</feature>
<keyword evidence="3 6" id="KW-0479">Metal-binding</keyword>
<evidence type="ECO:0000256" key="3">
    <source>
        <dbReference type="ARBA" id="ARBA00022723"/>
    </source>
</evidence>
<evidence type="ECO:0000256" key="5">
    <source>
        <dbReference type="ARBA" id="ARBA00023004"/>
    </source>
</evidence>